<feature type="compositionally biased region" description="Low complexity" evidence="1">
    <location>
        <begin position="13"/>
        <end position="52"/>
    </location>
</feature>
<evidence type="ECO:0000256" key="1">
    <source>
        <dbReference type="SAM" id="MobiDB-lite"/>
    </source>
</evidence>
<protein>
    <recommendedName>
        <fullName evidence="4">N-acetylglucosamine-induced protein 1</fullName>
    </recommendedName>
</protein>
<sequence>MAPGDSSERSVTPQKGGRPQLPRQPRAPAAPASAPAFTGNAPTLTTTTAPDPHGIGPKAVADYLAAYPHLTDLDRHILSLASDADFTPHSWASLHSLIGTNDLHLLTRSPSQTRAYLDWTTGIRTKFGSITNYLLKERLQWTPLGNPETDGFLFECKNRTPFAHPDDYVVLRNDWPYGLDPGIVHICVWLKTPLELNPEDGDLTDLSRGQVEHFVTKAFREPLGEATKGDSVLWFKNWAKLQSVRGIDHVHVLIKDAPPELLQRWMN</sequence>
<dbReference type="PANTHER" id="PTHR35020:SF2">
    <property type="entry name" value="N-ACETYLGLUCOSAMINE-INDUCED PROTEIN 1"/>
    <property type="match status" value="1"/>
</dbReference>
<feature type="region of interest" description="Disordered" evidence="1">
    <location>
        <begin position="1"/>
        <end position="53"/>
    </location>
</feature>
<comment type="caution">
    <text evidence="2">The sequence shown here is derived from an EMBL/GenBank/DDBJ whole genome shotgun (WGS) entry which is preliminary data.</text>
</comment>
<dbReference type="OrthoDB" id="498286at2759"/>
<dbReference type="Proteomes" id="UP000007129">
    <property type="component" value="Unassembled WGS sequence"/>
</dbReference>
<dbReference type="Pfam" id="PF12239">
    <property type="entry name" value="DUF3605"/>
    <property type="match status" value="1"/>
</dbReference>
<evidence type="ECO:0008006" key="4">
    <source>
        <dbReference type="Google" id="ProtNLM"/>
    </source>
</evidence>
<dbReference type="eggNOG" id="ENOG502S263">
    <property type="taxonomic scope" value="Eukaryota"/>
</dbReference>
<dbReference type="PANTHER" id="PTHR35020">
    <property type="entry name" value="N-ACETYLGLUCOSAMINE-INDUCED PROTEIN 1"/>
    <property type="match status" value="1"/>
</dbReference>
<evidence type="ECO:0000313" key="3">
    <source>
        <dbReference type="Proteomes" id="UP000007129"/>
    </source>
</evidence>
<dbReference type="InterPro" id="IPR022036">
    <property type="entry name" value="DUF3605"/>
</dbReference>
<dbReference type="EMBL" id="AHHD01000323">
    <property type="protein sequence ID" value="EKG15251.1"/>
    <property type="molecule type" value="Genomic_DNA"/>
</dbReference>
<proteinExistence type="predicted"/>
<dbReference type="GO" id="GO:0006044">
    <property type="term" value="P:N-acetylglucosamine metabolic process"/>
    <property type="evidence" value="ECO:0007669"/>
    <property type="project" value="TreeGrafter"/>
</dbReference>
<dbReference type="HOGENOM" id="CLU_075862_0_0_1"/>
<dbReference type="VEuPathDB" id="FungiDB:MPH_07585"/>
<dbReference type="AlphaFoldDB" id="K2QZ40"/>
<accession>K2QZ40</accession>
<dbReference type="FunCoup" id="K2QZ40">
    <property type="interactions" value="2"/>
</dbReference>
<dbReference type="STRING" id="1126212.K2QZ40"/>
<gene>
    <name evidence="2" type="ORF">MPH_07585</name>
</gene>
<organism evidence="2 3">
    <name type="scientific">Macrophomina phaseolina (strain MS6)</name>
    <name type="common">Charcoal rot fungus</name>
    <dbReference type="NCBI Taxonomy" id="1126212"/>
    <lineage>
        <taxon>Eukaryota</taxon>
        <taxon>Fungi</taxon>
        <taxon>Dikarya</taxon>
        <taxon>Ascomycota</taxon>
        <taxon>Pezizomycotina</taxon>
        <taxon>Dothideomycetes</taxon>
        <taxon>Dothideomycetes incertae sedis</taxon>
        <taxon>Botryosphaeriales</taxon>
        <taxon>Botryosphaeriaceae</taxon>
        <taxon>Macrophomina</taxon>
    </lineage>
</organism>
<dbReference type="InParanoid" id="K2QZ40"/>
<reference evidence="2 3" key="1">
    <citation type="journal article" date="2012" name="BMC Genomics">
        <title>Tools to kill: Genome of one of the most destructive plant pathogenic fungi Macrophomina phaseolina.</title>
        <authorList>
            <person name="Islam M.S."/>
            <person name="Haque M.S."/>
            <person name="Islam M.M."/>
            <person name="Emdad E.M."/>
            <person name="Halim A."/>
            <person name="Hossen Q.M.M."/>
            <person name="Hossain M.Z."/>
            <person name="Ahmed B."/>
            <person name="Rahim S."/>
            <person name="Rahman M.S."/>
            <person name="Alam M.M."/>
            <person name="Hou S."/>
            <person name="Wan X."/>
            <person name="Saito J.A."/>
            <person name="Alam M."/>
        </authorList>
    </citation>
    <scope>NUCLEOTIDE SEQUENCE [LARGE SCALE GENOMIC DNA]</scope>
    <source>
        <strain evidence="2 3">MS6</strain>
    </source>
</reference>
<evidence type="ECO:0000313" key="2">
    <source>
        <dbReference type="EMBL" id="EKG15251.1"/>
    </source>
</evidence>
<dbReference type="GO" id="GO:0005737">
    <property type="term" value="C:cytoplasm"/>
    <property type="evidence" value="ECO:0007669"/>
    <property type="project" value="TreeGrafter"/>
</dbReference>
<name>K2QZ40_MACPH</name>